<dbReference type="Gene3D" id="1.10.443.10">
    <property type="entry name" value="Intergrase catalytic core"/>
    <property type="match status" value="1"/>
</dbReference>
<dbReference type="SUPFAM" id="SSF56349">
    <property type="entry name" value="DNA breaking-rejoining enzymes"/>
    <property type="match status" value="1"/>
</dbReference>
<dbReference type="GO" id="GO:0003677">
    <property type="term" value="F:DNA binding"/>
    <property type="evidence" value="ECO:0007669"/>
    <property type="project" value="UniProtKB-KW"/>
</dbReference>
<evidence type="ECO:0000256" key="2">
    <source>
        <dbReference type="ARBA" id="ARBA00023172"/>
    </source>
</evidence>
<accession>A0A6H0ZMP3</accession>
<evidence type="ECO:0000313" key="5">
    <source>
        <dbReference type="Proteomes" id="UP000500870"/>
    </source>
</evidence>
<dbReference type="RefSeq" id="WP_177319232.1">
    <property type="nucleotide sequence ID" value="NZ_CP050898.1"/>
</dbReference>
<evidence type="ECO:0000259" key="3">
    <source>
        <dbReference type="PROSITE" id="PS51898"/>
    </source>
</evidence>
<dbReference type="Proteomes" id="UP000500870">
    <property type="component" value="Chromosome 1"/>
</dbReference>
<reference evidence="4 5" key="1">
    <citation type="submission" date="2020-04" db="EMBL/GenBank/DDBJ databases">
        <title>FDA dAtabase for Regulatory Grade micrObial Sequences (FDA-ARGOS): Supporting development and validation of Infectious Disease Dx tests.</title>
        <authorList>
            <person name="Sciortino C."/>
            <person name="Tallon L."/>
            <person name="Sadzewicz L."/>
            <person name="Vavikolanu K."/>
            <person name="Mehta A."/>
            <person name="Aluvathingal J."/>
            <person name="Nadendla S."/>
            <person name="Nandy P."/>
            <person name="Geyer C."/>
            <person name="Yan Y."/>
            <person name="Sichtig H."/>
        </authorList>
    </citation>
    <scope>NUCLEOTIDE SEQUENCE [LARGE SCALE GENOMIC DNA]</scope>
    <source>
        <strain evidence="4 5">FDAARGOS_633</strain>
    </source>
</reference>
<dbReference type="Gene3D" id="1.10.150.130">
    <property type="match status" value="1"/>
</dbReference>
<dbReference type="PROSITE" id="PS51898">
    <property type="entry name" value="TYR_RECOMBINASE"/>
    <property type="match status" value="1"/>
</dbReference>
<dbReference type="Pfam" id="PF00589">
    <property type="entry name" value="Phage_integrase"/>
    <property type="match status" value="1"/>
</dbReference>
<sequence>MEEISAPGLKWIKRRASRTPIWVAGVKGYEPKTVNLSHLRDEPEQLVAKCALLQAEMNMWKAGLHDRDKSFDGTLKSILEKYQTEKDSPYFALRPHSRKPYDFYLDRLIHEVGDRRIDKITGVDLKRWHDSWSENGTRLAASKMMRAVIDAAVSYGVMCRITPCIELREVLKAASRKLPNPKRREIVITADQVIALRAAAHAAGRPSSALAYALVYETTLRLWDVIGQWVPNDSPGISDVVNTRTGKKWFGLRWEDIDPDMILRYVPSKTSMKTGLAVSYPLSHAPMVMEELKHWPEDKRVGPVVVYEKNGRPYLSEVFSSMWSADRKKAGLPTSMWARDLRASGISEARAAGVATDDAAKVAGHASTKTTSAVYDRATLEAAERFAEARSNKRKKQL</sequence>
<dbReference type="InterPro" id="IPR010998">
    <property type="entry name" value="Integrase_recombinase_N"/>
</dbReference>
<feature type="domain" description="Tyr recombinase" evidence="3">
    <location>
        <begin position="183"/>
        <end position="391"/>
    </location>
</feature>
<proteinExistence type="predicted"/>
<dbReference type="GO" id="GO:0006310">
    <property type="term" value="P:DNA recombination"/>
    <property type="evidence" value="ECO:0007669"/>
    <property type="project" value="UniProtKB-KW"/>
</dbReference>
<dbReference type="GO" id="GO:0015074">
    <property type="term" value="P:DNA integration"/>
    <property type="evidence" value="ECO:0007669"/>
    <property type="project" value="InterPro"/>
</dbReference>
<dbReference type="InterPro" id="IPR013762">
    <property type="entry name" value="Integrase-like_cat_sf"/>
</dbReference>
<name>A0A6H0ZMP3_9HYPH</name>
<keyword evidence="1" id="KW-0238">DNA-binding</keyword>
<evidence type="ECO:0000313" key="4">
    <source>
        <dbReference type="EMBL" id="QIX21463.1"/>
    </source>
</evidence>
<organism evidence="4 5">
    <name type="scientific">Agrobacterium pusense</name>
    <dbReference type="NCBI Taxonomy" id="648995"/>
    <lineage>
        <taxon>Bacteria</taxon>
        <taxon>Pseudomonadati</taxon>
        <taxon>Pseudomonadota</taxon>
        <taxon>Alphaproteobacteria</taxon>
        <taxon>Hyphomicrobiales</taxon>
        <taxon>Rhizobiaceae</taxon>
        <taxon>Rhizobium/Agrobacterium group</taxon>
        <taxon>Agrobacterium</taxon>
    </lineage>
</organism>
<evidence type="ECO:0000256" key="1">
    <source>
        <dbReference type="ARBA" id="ARBA00023125"/>
    </source>
</evidence>
<protein>
    <submittedName>
        <fullName evidence="4">Integrase</fullName>
    </submittedName>
</protein>
<dbReference type="AlphaFoldDB" id="A0A6H0ZMP3"/>
<keyword evidence="2" id="KW-0233">DNA recombination</keyword>
<dbReference type="EMBL" id="CP050898">
    <property type="protein sequence ID" value="QIX21463.1"/>
    <property type="molecule type" value="Genomic_DNA"/>
</dbReference>
<dbReference type="InterPro" id="IPR002104">
    <property type="entry name" value="Integrase_catalytic"/>
</dbReference>
<gene>
    <name evidence="4" type="ORF">FOB41_10110</name>
</gene>
<dbReference type="InterPro" id="IPR011010">
    <property type="entry name" value="DNA_brk_join_enz"/>
</dbReference>